<evidence type="ECO:0000313" key="5">
    <source>
        <dbReference type="EMBL" id="MCX8995964.1"/>
    </source>
</evidence>
<evidence type="ECO:0000256" key="1">
    <source>
        <dbReference type="ARBA" id="ARBA00009477"/>
    </source>
</evidence>
<dbReference type="Gene3D" id="2.40.420.20">
    <property type="match status" value="1"/>
</dbReference>
<dbReference type="PANTHER" id="PTHR30469:SF11">
    <property type="entry name" value="BLL4320 PROTEIN"/>
    <property type="match status" value="1"/>
</dbReference>
<dbReference type="InterPro" id="IPR006143">
    <property type="entry name" value="RND_pump_MFP"/>
</dbReference>
<dbReference type="NCBIfam" id="TIGR01730">
    <property type="entry name" value="RND_mfp"/>
    <property type="match status" value="1"/>
</dbReference>
<dbReference type="Gene3D" id="2.40.30.170">
    <property type="match status" value="1"/>
</dbReference>
<dbReference type="InterPro" id="IPR058625">
    <property type="entry name" value="MdtA-like_BSH"/>
</dbReference>
<gene>
    <name evidence="5" type="ORF">NOF55_02490</name>
</gene>
<comment type="similarity">
    <text evidence="1">Belongs to the membrane fusion protein (MFP) (TC 8.A.1) family.</text>
</comment>
<evidence type="ECO:0000313" key="6">
    <source>
        <dbReference type="Proteomes" id="UP001208771"/>
    </source>
</evidence>
<dbReference type="Proteomes" id="UP001208771">
    <property type="component" value="Unassembled WGS sequence"/>
</dbReference>
<feature type="domain" description="CusB-like beta-barrel" evidence="3">
    <location>
        <begin position="214"/>
        <end position="283"/>
    </location>
</feature>
<reference evidence="5" key="1">
    <citation type="submission" date="2022-07" db="EMBL/GenBank/DDBJ databases">
        <title>Ectorhizobium quercum gen.nov., sp. nov.</title>
        <authorList>
            <person name="Ma T."/>
            <person name="Li Y."/>
        </authorList>
    </citation>
    <scope>NUCLEOTIDE SEQUENCE</scope>
    <source>
        <strain evidence="5">BDR2-2</strain>
    </source>
</reference>
<accession>A0AAE3SUF8</accession>
<feature type="domain" description="YknX-like C-terminal permuted SH3-like" evidence="4">
    <location>
        <begin position="292"/>
        <end position="358"/>
    </location>
</feature>
<dbReference type="Gene3D" id="1.10.287.470">
    <property type="entry name" value="Helix hairpin bin"/>
    <property type="match status" value="1"/>
</dbReference>
<dbReference type="GO" id="GO:1990281">
    <property type="term" value="C:efflux pump complex"/>
    <property type="evidence" value="ECO:0007669"/>
    <property type="project" value="TreeGrafter"/>
</dbReference>
<name>A0AAE3SUF8_9HYPH</name>
<dbReference type="Pfam" id="PF25989">
    <property type="entry name" value="YknX_C"/>
    <property type="match status" value="1"/>
</dbReference>
<sequence length="372" mass="38879">MRLLAGLVIALAGGAIGAAAVHWKVADPSALLSSAAPSGGGAGEGARAPQPVSVEVTEAREVLTSDDIAAIGSLESDESIQLAPEVAGRVAAINFQEGQAIKAGEVLVLLDDALARASEQEIKVRLDLANANYERARRMTASGTGTTRDLDTALAERSTAETLLNSQRVQVAKHSLSAPFDGVVGLRNVSVGSYVGVGTALVNLEKIDVLKVGFKVPERYLQNIRVGQTVDVSVDAFPGQAFEGTIYAIDPMLDVNGRALNVRARLSNSEMTLRPGLFARIVIKGFDERKAVSIPESAVVARGQERLVWTIVDGHAQEAKIRITARKVGSIEVEGVEPGTVVVTAGQPRLRNGAPVTIVGGEQVARTTGSNG</sequence>
<comment type="caution">
    <text evidence="5">The sequence shown here is derived from an EMBL/GenBank/DDBJ whole genome shotgun (WGS) entry which is preliminary data.</text>
</comment>
<dbReference type="InterPro" id="IPR058637">
    <property type="entry name" value="YknX-like_C"/>
</dbReference>
<feature type="domain" description="Multidrug resistance protein MdtA-like barrel-sandwich hybrid" evidence="2">
    <location>
        <begin position="80"/>
        <end position="201"/>
    </location>
</feature>
<evidence type="ECO:0000259" key="3">
    <source>
        <dbReference type="Pfam" id="PF25954"/>
    </source>
</evidence>
<evidence type="ECO:0000259" key="4">
    <source>
        <dbReference type="Pfam" id="PF25989"/>
    </source>
</evidence>
<dbReference type="Gene3D" id="2.40.50.100">
    <property type="match status" value="1"/>
</dbReference>
<dbReference type="InterPro" id="IPR058792">
    <property type="entry name" value="Beta-barrel_RND_2"/>
</dbReference>
<dbReference type="SUPFAM" id="SSF111369">
    <property type="entry name" value="HlyD-like secretion proteins"/>
    <property type="match status" value="1"/>
</dbReference>
<dbReference type="Pfam" id="PF25917">
    <property type="entry name" value="BSH_RND"/>
    <property type="match status" value="1"/>
</dbReference>
<organism evidence="5 6">
    <name type="scientific">Ectorhizobium quercum</name>
    <dbReference type="NCBI Taxonomy" id="2965071"/>
    <lineage>
        <taxon>Bacteria</taxon>
        <taxon>Pseudomonadati</taxon>
        <taxon>Pseudomonadota</taxon>
        <taxon>Alphaproteobacteria</taxon>
        <taxon>Hyphomicrobiales</taxon>
        <taxon>Rhizobiaceae</taxon>
        <taxon>Ectorhizobium</taxon>
    </lineage>
</organism>
<dbReference type="RefSeq" id="WP_306409727.1">
    <property type="nucleotide sequence ID" value="NZ_JANFPI010000001.1"/>
</dbReference>
<evidence type="ECO:0000259" key="2">
    <source>
        <dbReference type="Pfam" id="PF25917"/>
    </source>
</evidence>
<keyword evidence="6" id="KW-1185">Reference proteome</keyword>
<dbReference type="AlphaFoldDB" id="A0AAE3SUF8"/>
<dbReference type="EMBL" id="JANFPI010000001">
    <property type="protein sequence ID" value="MCX8995964.1"/>
    <property type="molecule type" value="Genomic_DNA"/>
</dbReference>
<dbReference type="PANTHER" id="PTHR30469">
    <property type="entry name" value="MULTIDRUG RESISTANCE PROTEIN MDTA"/>
    <property type="match status" value="1"/>
</dbReference>
<protein>
    <submittedName>
        <fullName evidence="5">Efflux RND transporter periplasmic adaptor subunit</fullName>
    </submittedName>
</protein>
<dbReference type="Pfam" id="PF25954">
    <property type="entry name" value="Beta-barrel_RND_2"/>
    <property type="match status" value="1"/>
</dbReference>
<proteinExistence type="inferred from homology"/>
<dbReference type="FunFam" id="2.40.30.170:FF:000010">
    <property type="entry name" value="Efflux RND transporter periplasmic adaptor subunit"/>
    <property type="match status" value="1"/>
</dbReference>
<dbReference type="GO" id="GO:0015562">
    <property type="term" value="F:efflux transmembrane transporter activity"/>
    <property type="evidence" value="ECO:0007669"/>
    <property type="project" value="TreeGrafter"/>
</dbReference>